<accession>A0A6C0FP00</accession>
<sequence length="87" mass="10074">MNKEQIHTSKTIVSVGFDVVFLEDAMKKGSKVVWDNHFEECIKQGLNVEVWMKDEMQDSGRIESFSKESFKIDGGYFLRNNVLILVE</sequence>
<dbReference type="KEGG" id="plyc:GXP70_00550"/>
<dbReference type="Proteomes" id="UP000476064">
    <property type="component" value="Chromosome"/>
</dbReference>
<evidence type="ECO:0000313" key="1">
    <source>
        <dbReference type="EMBL" id="QHT58617.1"/>
    </source>
</evidence>
<proteinExistence type="predicted"/>
<protein>
    <submittedName>
        <fullName evidence="1">Uncharacterized protein</fullName>
    </submittedName>
</protein>
<dbReference type="EMBL" id="CP048209">
    <property type="protein sequence ID" value="QHT58617.1"/>
    <property type="molecule type" value="Genomic_DNA"/>
</dbReference>
<keyword evidence="2" id="KW-1185">Reference proteome</keyword>
<name>A0A6C0FP00_9BACL</name>
<gene>
    <name evidence="1" type="ORF">GXP70_00550</name>
</gene>
<dbReference type="AlphaFoldDB" id="A0A6C0FP00"/>
<dbReference type="RefSeq" id="WP_162354692.1">
    <property type="nucleotide sequence ID" value="NZ_CP048209.1"/>
</dbReference>
<organism evidence="1 2">
    <name type="scientific">Paenibacillus lycopersici</name>
    <dbReference type="NCBI Taxonomy" id="2704462"/>
    <lineage>
        <taxon>Bacteria</taxon>
        <taxon>Bacillati</taxon>
        <taxon>Bacillota</taxon>
        <taxon>Bacilli</taxon>
        <taxon>Bacillales</taxon>
        <taxon>Paenibacillaceae</taxon>
        <taxon>Paenibacillus</taxon>
    </lineage>
</organism>
<reference evidence="1 2" key="1">
    <citation type="submission" date="2020-01" db="EMBL/GenBank/DDBJ databases">
        <title>Paenibacillus sp. nov., isolated from tomato rhizosphere.</title>
        <authorList>
            <person name="Weon H.-Y."/>
            <person name="Lee S.A."/>
        </authorList>
    </citation>
    <scope>NUCLEOTIDE SEQUENCE [LARGE SCALE GENOMIC DNA]</scope>
    <source>
        <strain evidence="1 2">12200R-189</strain>
    </source>
</reference>
<evidence type="ECO:0000313" key="2">
    <source>
        <dbReference type="Proteomes" id="UP000476064"/>
    </source>
</evidence>